<sequence length="281" mass="31031">MTTFSPAAQAVFDKTGIPPIGLGTSGRVGDDGAEAVLSAIEAGYRHIDTAQAYGSEAPIGMAIQRSGLQRDEFFLTTKVRDTHYPRPEFLASVERSLEFLGVEQVDLLLLHWPLTSGAVPFESYMEDLQAVKDRGWSRMIGVSNFSIDYLKRAEEFLGKGALTTNQIEIHPYLQNPKMTAYAKAADLTLTAYRPLAEGRVSTDPVLQDIANRHGTSPATVALAFLIAEGRIVIPASTNPQRLRDNLAAQTLELSEEEIRRMRRLDRGERFINPAKAPTWDD</sequence>
<dbReference type="EMBL" id="JAVLSF010000010">
    <property type="protein sequence ID" value="MDR9774656.1"/>
    <property type="molecule type" value="Genomic_DNA"/>
</dbReference>
<dbReference type="PANTHER" id="PTHR43827">
    <property type="entry name" value="2,5-DIKETO-D-GLUCONIC ACID REDUCTASE"/>
    <property type="match status" value="1"/>
</dbReference>
<keyword evidence="3" id="KW-0560">Oxidoreductase</keyword>
<feature type="site" description="Lowers pKa of active site Tyr" evidence="6">
    <location>
        <position position="78"/>
    </location>
</feature>
<dbReference type="PIRSF" id="PIRSF000097">
    <property type="entry name" value="AKR"/>
    <property type="match status" value="1"/>
</dbReference>
<evidence type="ECO:0000256" key="3">
    <source>
        <dbReference type="ARBA" id="ARBA00023002"/>
    </source>
</evidence>
<comment type="caution">
    <text evidence="8">The sequence shown here is derived from an EMBL/GenBank/DDBJ whole genome shotgun (WGS) entry which is preliminary data.</text>
</comment>
<evidence type="ECO:0000313" key="8">
    <source>
        <dbReference type="EMBL" id="MDR9774656.1"/>
    </source>
</evidence>
<evidence type="ECO:0000313" key="9">
    <source>
        <dbReference type="Proteomes" id="UP001268610"/>
    </source>
</evidence>
<evidence type="ECO:0000256" key="6">
    <source>
        <dbReference type="PIRSR" id="PIRSR000097-3"/>
    </source>
</evidence>
<evidence type="ECO:0000256" key="5">
    <source>
        <dbReference type="PIRSR" id="PIRSR000097-2"/>
    </source>
</evidence>
<dbReference type="GO" id="GO:1990002">
    <property type="term" value="F:methylglyoxal reductase (NADPH) (acetol producing) activity"/>
    <property type="evidence" value="ECO:0007669"/>
    <property type="project" value="TreeGrafter"/>
</dbReference>
<gene>
    <name evidence="8" type="ORF">RJJ65_18725</name>
</gene>
<dbReference type="SUPFAM" id="SSF51430">
    <property type="entry name" value="NAD(P)-linked oxidoreductase"/>
    <property type="match status" value="1"/>
</dbReference>
<feature type="binding site" evidence="5">
    <location>
        <position position="111"/>
    </location>
    <ligand>
        <name>substrate</name>
    </ligand>
</feature>
<dbReference type="PANTHER" id="PTHR43827:SF3">
    <property type="entry name" value="NADP-DEPENDENT OXIDOREDUCTASE DOMAIN-CONTAINING PROTEIN"/>
    <property type="match status" value="1"/>
</dbReference>
<dbReference type="InterPro" id="IPR018170">
    <property type="entry name" value="Aldo/ket_reductase_CS"/>
</dbReference>
<name>A0AAJ2GYT0_9HYPH</name>
<protein>
    <submittedName>
        <fullName evidence="8">Aldo/keto reductase</fullName>
    </submittedName>
</protein>
<dbReference type="PROSITE" id="PS00062">
    <property type="entry name" value="ALDOKETO_REDUCTASE_2"/>
    <property type="match status" value="1"/>
</dbReference>
<dbReference type="Proteomes" id="UP001268610">
    <property type="component" value="Unassembled WGS sequence"/>
</dbReference>
<evidence type="ECO:0000259" key="7">
    <source>
        <dbReference type="Pfam" id="PF00248"/>
    </source>
</evidence>
<evidence type="ECO:0000256" key="4">
    <source>
        <dbReference type="PIRSR" id="PIRSR000097-1"/>
    </source>
</evidence>
<dbReference type="Gene3D" id="3.20.20.100">
    <property type="entry name" value="NADP-dependent oxidoreductase domain"/>
    <property type="match status" value="1"/>
</dbReference>
<dbReference type="InterPro" id="IPR023210">
    <property type="entry name" value="NADP_OxRdtase_dom"/>
</dbReference>
<dbReference type="PRINTS" id="PR00069">
    <property type="entry name" value="ALDKETRDTASE"/>
</dbReference>
<evidence type="ECO:0000256" key="1">
    <source>
        <dbReference type="ARBA" id="ARBA00007905"/>
    </source>
</evidence>
<feature type="active site" description="Proton donor" evidence="4">
    <location>
        <position position="53"/>
    </location>
</feature>
<reference evidence="8" key="1">
    <citation type="submission" date="2023-04" db="EMBL/GenBank/DDBJ databases">
        <title>Genomic characterization of faba bean (Vicia faba) microsymbionts in Mexican soils.</title>
        <authorList>
            <person name="Rivera Orduna F.N."/>
            <person name="Guevara-Luna J."/>
            <person name="Yan J."/>
            <person name="Arroyo-Herrera I."/>
            <person name="Li Y."/>
            <person name="Vasquez-Murrieta M.S."/>
            <person name="Wang E.T."/>
        </authorList>
    </citation>
    <scope>NUCLEOTIDE SEQUENCE</scope>
    <source>
        <strain evidence="8">CH26</strain>
    </source>
</reference>
<evidence type="ECO:0000256" key="2">
    <source>
        <dbReference type="ARBA" id="ARBA00022857"/>
    </source>
</evidence>
<dbReference type="InterPro" id="IPR036812">
    <property type="entry name" value="NAD(P)_OxRdtase_dom_sf"/>
</dbReference>
<dbReference type="RefSeq" id="WP_064812994.1">
    <property type="nucleotide sequence ID" value="NZ_JAVLSD010000001.1"/>
</dbReference>
<keyword evidence="2" id="KW-0521">NADP</keyword>
<dbReference type="Pfam" id="PF00248">
    <property type="entry name" value="Aldo_ket_red"/>
    <property type="match status" value="1"/>
</dbReference>
<dbReference type="PROSITE" id="PS00798">
    <property type="entry name" value="ALDOKETO_REDUCTASE_1"/>
    <property type="match status" value="1"/>
</dbReference>
<dbReference type="AlphaFoldDB" id="A0AAJ2GYT0"/>
<dbReference type="InterPro" id="IPR020471">
    <property type="entry name" value="AKR"/>
</dbReference>
<dbReference type="GO" id="GO:0051596">
    <property type="term" value="P:methylglyoxal catabolic process"/>
    <property type="evidence" value="ECO:0007669"/>
    <property type="project" value="TreeGrafter"/>
</dbReference>
<feature type="domain" description="NADP-dependent oxidoreductase" evidence="7">
    <location>
        <begin position="30"/>
        <end position="265"/>
    </location>
</feature>
<accession>A0AAJ2GYT0</accession>
<comment type="similarity">
    <text evidence="1">Belongs to the aldo/keto reductase family.</text>
</comment>
<organism evidence="8 9">
    <name type="scientific">Rhizobium hidalgonense</name>
    <dbReference type="NCBI Taxonomy" id="1538159"/>
    <lineage>
        <taxon>Bacteria</taxon>
        <taxon>Pseudomonadati</taxon>
        <taxon>Pseudomonadota</taxon>
        <taxon>Alphaproteobacteria</taxon>
        <taxon>Hyphomicrobiales</taxon>
        <taxon>Rhizobiaceae</taxon>
        <taxon>Rhizobium/Agrobacterium group</taxon>
        <taxon>Rhizobium</taxon>
    </lineage>
</organism>
<proteinExistence type="inferred from homology"/>